<dbReference type="SUPFAM" id="SSF52972">
    <property type="entry name" value="ITPase-like"/>
    <property type="match status" value="1"/>
</dbReference>
<evidence type="ECO:0000256" key="1">
    <source>
        <dbReference type="ARBA" id="ARBA00001968"/>
    </source>
</evidence>
<comment type="caution">
    <text evidence="5">The sequence shown here is derived from an EMBL/GenBank/DDBJ whole genome shotgun (WGS) entry which is preliminary data.</text>
</comment>
<comment type="catalytic activity">
    <reaction evidence="4">
        <text>dTTP + H2O = dTMP + diphosphate + H(+)</text>
        <dbReference type="Rhea" id="RHEA:28534"/>
        <dbReference type="ChEBI" id="CHEBI:15377"/>
        <dbReference type="ChEBI" id="CHEBI:15378"/>
        <dbReference type="ChEBI" id="CHEBI:33019"/>
        <dbReference type="ChEBI" id="CHEBI:37568"/>
        <dbReference type="ChEBI" id="CHEBI:63528"/>
        <dbReference type="EC" id="3.6.1.9"/>
    </reaction>
</comment>
<accession>A0AAE3QLS6</accession>
<dbReference type="Proteomes" id="UP001241110">
    <property type="component" value="Unassembled WGS sequence"/>
</dbReference>
<comment type="catalytic activity">
    <reaction evidence="4">
        <text>UTP + H2O = UMP + diphosphate + H(+)</text>
        <dbReference type="Rhea" id="RHEA:29395"/>
        <dbReference type="ChEBI" id="CHEBI:15377"/>
        <dbReference type="ChEBI" id="CHEBI:15378"/>
        <dbReference type="ChEBI" id="CHEBI:33019"/>
        <dbReference type="ChEBI" id="CHEBI:46398"/>
        <dbReference type="ChEBI" id="CHEBI:57865"/>
        <dbReference type="EC" id="3.6.1.9"/>
    </reaction>
</comment>
<dbReference type="EC" id="3.6.1.9" evidence="4"/>
<sequence>MLSLPPIILASNSPRRQQLMCDAGFTFSVQSKNVAEDFPADMPLQDVPVFLAEKKAAAFVSEIHNEIVVSADTVVIIGNQILNKPVDKEEAKVMLKLLSGKMHEVITGVCIVSSQKKIVFSDRTEVYFKALTDNEIEYYIEKYQPFDKAGAYGAQEWMGMVGVEKIIGSYFNVMGLPIHKVYEVLKTW</sequence>
<dbReference type="Gene3D" id="3.90.950.10">
    <property type="match status" value="1"/>
</dbReference>
<name>A0AAE3QLS6_9BACT</name>
<comment type="similarity">
    <text evidence="4">Belongs to the Maf family. YhdE subfamily.</text>
</comment>
<dbReference type="AlphaFoldDB" id="A0AAE3QLS6"/>
<proteinExistence type="inferred from homology"/>
<comment type="cofactor">
    <cofactor evidence="1 4">
        <name>a divalent metal cation</name>
        <dbReference type="ChEBI" id="CHEBI:60240"/>
    </cofactor>
</comment>
<feature type="site" description="Important for substrate specificity" evidence="4">
    <location>
        <position position="15"/>
    </location>
</feature>
<dbReference type="GO" id="GO:0005737">
    <property type="term" value="C:cytoplasm"/>
    <property type="evidence" value="ECO:0007669"/>
    <property type="project" value="UniProtKB-SubCell"/>
</dbReference>
<keyword evidence="3 4" id="KW-0546">Nucleotide metabolism</keyword>
<evidence type="ECO:0000256" key="3">
    <source>
        <dbReference type="ARBA" id="ARBA00023080"/>
    </source>
</evidence>
<dbReference type="InterPro" id="IPR029001">
    <property type="entry name" value="ITPase-like_fam"/>
</dbReference>
<dbReference type="EMBL" id="JASJOS010000005">
    <property type="protein sequence ID" value="MDJ1481275.1"/>
    <property type="molecule type" value="Genomic_DNA"/>
</dbReference>
<dbReference type="GO" id="GO:0009117">
    <property type="term" value="P:nucleotide metabolic process"/>
    <property type="evidence" value="ECO:0007669"/>
    <property type="project" value="UniProtKB-KW"/>
</dbReference>
<organism evidence="5 6">
    <name type="scientific">Xanthocytophaga flava</name>
    <dbReference type="NCBI Taxonomy" id="3048013"/>
    <lineage>
        <taxon>Bacteria</taxon>
        <taxon>Pseudomonadati</taxon>
        <taxon>Bacteroidota</taxon>
        <taxon>Cytophagia</taxon>
        <taxon>Cytophagales</taxon>
        <taxon>Rhodocytophagaceae</taxon>
        <taxon>Xanthocytophaga</taxon>
    </lineage>
</organism>
<evidence type="ECO:0000313" key="6">
    <source>
        <dbReference type="Proteomes" id="UP001241110"/>
    </source>
</evidence>
<feature type="active site" description="Proton acceptor" evidence="4">
    <location>
        <position position="72"/>
    </location>
</feature>
<comment type="caution">
    <text evidence="4">Lacks conserved residue(s) required for the propagation of feature annotation.</text>
</comment>
<dbReference type="PANTHER" id="PTHR43213:SF5">
    <property type="entry name" value="BIFUNCTIONAL DTTP_UTP PYROPHOSPHATASE_METHYLTRANSFERASE PROTEIN-RELATED"/>
    <property type="match status" value="1"/>
</dbReference>
<evidence type="ECO:0000256" key="4">
    <source>
        <dbReference type="HAMAP-Rule" id="MF_00528"/>
    </source>
</evidence>
<dbReference type="Pfam" id="PF02545">
    <property type="entry name" value="Maf"/>
    <property type="match status" value="1"/>
</dbReference>
<comment type="subcellular location">
    <subcellularLocation>
        <location evidence="4">Cytoplasm</location>
    </subcellularLocation>
</comment>
<dbReference type="InterPro" id="IPR003697">
    <property type="entry name" value="Maf-like"/>
</dbReference>
<dbReference type="HAMAP" id="MF_00528">
    <property type="entry name" value="Maf"/>
    <property type="match status" value="1"/>
</dbReference>
<dbReference type="CDD" id="cd00555">
    <property type="entry name" value="Maf"/>
    <property type="match status" value="1"/>
</dbReference>
<comment type="function">
    <text evidence="4">Nucleoside triphosphate pyrophosphatase that hydrolyzes dTTP and UTP. May have a dual role in cell division arrest and in preventing the incorporation of modified nucleotides into cellular nucleic acids.</text>
</comment>
<reference evidence="5" key="1">
    <citation type="submission" date="2023-05" db="EMBL/GenBank/DDBJ databases">
        <authorList>
            <person name="Zhang X."/>
        </authorList>
    </citation>
    <scope>NUCLEOTIDE SEQUENCE</scope>
    <source>
        <strain evidence="5">YF14B1</strain>
    </source>
</reference>
<feature type="site" description="Important for substrate specificity" evidence="4">
    <location>
        <position position="73"/>
    </location>
</feature>
<protein>
    <recommendedName>
        <fullName evidence="4">dTTP/UTP pyrophosphatase</fullName>
        <shortName evidence="4">dTTPase/UTPase</shortName>
        <ecNumber evidence="4">3.6.1.9</ecNumber>
    </recommendedName>
    <alternativeName>
        <fullName evidence="4">Nucleoside triphosphate pyrophosphatase</fullName>
    </alternativeName>
    <alternativeName>
        <fullName evidence="4">Nucleotide pyrophosphatase</fullName>
        <shortName evidence="4">Nucleotide PPase</shortName>
    </alternativeName>
</protein>
<dbReference type="NCBIfam" id="TIGR00172">
    <property type="entry name" value="maf"/>
    <property type="match status" value="1"/>
</dbReference>
<evidence type="ECO:0000313" key="5">
    <source>
        <dbReference type="EMBL" id="MDJ1481275.1"/>
    </source>
</evidence>
<gene>
    <name evidence="5" type="ORF">QNI16_12325</name>
</gene>
<keyword evidence="4" id="KW-0963">Cytoplasm</keyword>
<keyword evidence="2 4" id="KW-0378">Hydrolase</keyword>
<dbReference type="RefSeq" id="WP_313978824.1">
    <property type="nucleotide sequence ID" value="NZ_JASJOS010000005.1"/>
</dbReference>
<feature type="site" description="Important for substrate specificity" evidence="4">
    <location>
        <position position="155"/>
    </location>
</feature>
<dbReference type="GO" id="GO:0047429">
    <property type="term" value="F:nucleoside triphosphate diphosphatase activity"/>
    <property type="evidence" value="ECO:0007669"/>
    <property type="project" value="UniProtKB-EC"/>
</dbReference>
<dbReference type="PIRSF" id="PIRSF006305">
    <property type="entry name" value="Maf"/>
    <property type="match status" value="1"/>
</dbReference>
<dbReference type="PANTHER" id="PTHR43213">
    <property type="entry name" value="BIFUNCTIONAL DTTP/UTP PYROPHOSPHATASE/METHYLTRANSFERASE PROTEIN-RELATED"/>
    <property type="match status" value="1"/>
</dbReference>
<evidence type="ECO:0000256" key="2">
    <source>
        <dbReference type="ARBA" id="ARBA00022801"/>
    </source>
</evidence>